<dbReference type="FunFam" id="2.40.110.10:FF:000002">
    <property type="entry name" value="Acyl-CoA dehydrogenase fadE12"/>
    <property type="match status" value="1"/>
</dbReference>
<reference evidence="10 11" key="1">
    <citation type="submission" date="2016-07" db="EMBL/GenBank/DDBJ databases">
        <title>Draft genome sequence of Prauserella sp. YIM 121212, isolated from alkaline soil.</title>
        <authorList>
            <person name="Ruckert C."/>
            <person name="Albersmeier A."/>
            <person name="Jiang C.-L."/>
            <person name="Jiang Y."/>
            <person name="Kalinowski J."/>
            <person name="Schneider O."/>
            <person name="Winkler A."/>
            <person name="Zotchev S.B."/>
        </authorList>
    </citation>
    <scope>NUCLEOTIDE SEQUENCE [LARGE SCALE GENOMIC DNA]</scope>
    <source>
        <strain evidence="10 11">YIM 121212</strain>
    </source>
</reference>
<dbReference type="AlphaFoldDB" id="A0A318LEQ2"/>
<dbReference type="InterPro" id="IPR013786">
    <property type="entry name" value="AcylCoA_DH/ox_N"/>
</dbReference>
<keyword evidence="11" id="KW-1185">Reference proteome</keyword>
<feature type="domain" description="Acyl-CoA dehydrogenase/oxidase C-terminal" evidence="7">
    <location>
        <begin position="221"/>
        <end position="369"/>
    </location>
</feature>
<dbReference type="RefSeq" id="WP_110342933.1">
    <property type="nucleotide sequence ID" value="NZ_JBHVKT010000007.1"/>
</dbReference>
<evidence type="ECO:0000256" key="5">
    <source>
        <dbReference type="ARBA" id="ARBA00023002"/>
    </source>
</evidence>
<evidence type="ECO:0000256" key="6">
    <source>
        <dbReference type="RuleBase" id="RU362125"/>
    </source>
</evidence>
<evidence type="ECO:0000313" key="11">
    <source>
        <dbReference type="Proteomes" id="UP000247892"/>
    </source>
</evidence>
<dbReference type="PANTHER" id="PTHR43884:SF12">
    <property type="entry name" value="ISOVALERYL-COA DEHYDROGENASE, MITOCHONDRIAL-RELATED"/>
    <property type="match status" value="1"/>
</dbReference>
<evidence type="ECO:0000256" key="4">
    <source>
        <dbReference type="ARBA" id="ARBA00022827"/>
    </source>
</evidence>
<accession>A0A318LEQ2</accession>
<dbReference type="EMBL" id="MASU01000015">
    <property type="protein sequence ID" value="PXY21502.1"/>
    <property type="molecule type" value="Genomic_DNA"/>
</dbReference>
<dbReference type="InterPro" id="IPR009075">
    <property type="entry name" value="AcylCo_DH/oxidase_C"/>
</dbReference>
<comment type="cofactor">
    <cofactor evidence="1 6">
        <name>FAD</name>
        <dbReference type="ChEBI" id="CHEBI:57692"/>
    </cofactor>
</comment>
<dbReference type="Proteomes" id="UP000247892">
    <property type="component" value="Unassembled WGS sequence"/>
</dbReference>
<dbReference type="Gene3D" id="1.20.140.10">
    <property type="entry name" value="Butyryl-CoA Dehydrogenase, subunit A, domain 3"/>
    <property type="match status" value="1"/>
</dbReference>
<comment type="similarity">
    <text evidence="2 6">Belongs to the acyl-CoA dehydrogenase family.</text>
</comment>
<dbReference type="PROSITE" id="PS00073">
    <property type="entry name" value="ACYL_COA_DH_2"/>
    <property type="match status" value="1"/>
</dbReference>
<dbReference type="InterPro" id="IPR037069">
    <property type="entry name" value="AcylCoA_DH/ox_N_sf"/>
</dbReference>
<dbReference type="InterPro" id="IPR036250">
    <property type="entry name" value="AcylCo_DH-like_C"/>
</dbReference>
<dbReference type="InterPro" id="IPR046373">
    <property type="entry name" value="Acyl-CoA_Oxase/DH_mid-dom_sf"/>
</dbReference>
<dbReference type="PANTHER" id="PTHR43884">
    <property type="entry name" value="ACYL-COA DEHYDROGENASE"/>
    <property type="match status" value="1"/>
</dbReference>
<dbReference type="SUPFAM" id="SSF56645">
    <property type="entry name" value="Acyl-CoA dehydrogenase NM domain-like"/>
    <property type="match status" value="1"/>
</dbReference>
<dbReference type="InterPro" id="IPR006091">
    <property type="entry name" value="Acyl-CoA_Oxase/DH_mid-dom"/>
</dbReference>
<keyword evidence="3 6" id="KW-0285">Flavoprotein</keyword>
<organism evidence="10 11">
    <name type="scientific">Prauserella flavalba</name>
    <dbReference type="NCBI Taxonomy" id="1477506"/>
    <lineage>
        <taxon>Bacteria</taxon>
        <taxon>Bacillati</taxon>
        <taxon>Actinomycetota</taxon>
        <taxon>Actinomycetes</taxon>
        <taxon>Pseudonocardiales</taxon>
        <taxon>Pseudonocardiaceae</taxon>
        <taxon>Prauserella</taxon>
    </lineage>
</organism>
<dbReference type="InterPro" id="IPR006089">
    <property type="entry name" value="Acyl-CoA_DH_CS"/>
</dbReference>
<feature type="domain" description="Acyl-CoA oxidase/dehydrogenase middle" evidence="8">
    <location>
        <begin position="118"/>
        <end position="207"/>
    </location>
</feature>
<dbReference type="InterPro" id="IPR009100">
    <property type="entry name" value="AcylCoA_DH/oxidase_NM_dom_sf"/>
</dbReference>
<evidence type="ECO:0000256" key="2">
    <source>
        <dbReference type="ARBA" id="ARBA00009347"/>
    </source>
</evidence>
<dbReference type="OrthoDB" id="8876745at2"/>
<sequence length="376" mass="40876">MDTEYQDFRDSVRKLAADRIAPHAADVDDKERFPEEAWQALREADLPGLPYGEKLGGSGGDLLSQVIAVEEVAAVCGSSALVLLVNWAGTSTVVSHGSDELLEEVVPRVASGEAGAAWCMTEPTVGSDLSGIKTAAKQDGGDWILNGQKRFISNAPWADWYAVLARSGERDFGVFMVHRDDPGVSFGPHEKKMGMRGSPTADVILEDARIPARRVVNDPKRGYSYINGELNVSRALIAAQALGIAQGAFDQAVSYTAEREQFGQSLSRFQMLRGMVADMAVKIESARALLYDAVALISAGDPRARSRVSMAKLLCSDNAMSVATDALQLHGGYGFTREYPVERMMRDVKITQIYEGTNQIQRLVIAKDVYAKQVRS</sequence>
<comment type="caution">
    <text evidence="10">The sequence shown here is derived from an EMBL/GenBank/DDBJ whole genome shotgun (WGS) entry which is preliminary data.</text>
</comment>
<dbReference type="Pfam" id="PF02770">
    <property type="entry name" value="Acyl-CoA_dh_M"/>
    <property type="match status" value="1"/>
</dbReference>
<dbReference type="FunFam" id="1.20.140.10:FF:000004">
    <property type="entry name" value="Acyl-CoA dehydrogenase FadE25"/>
    <property type="match status" value="1"/>
</dbReference>
<keyword evidence="4 6" id="KW-0274">FAD</keyword>
<dbReference type="PIRSF" id="PIRSF016578">
    <property type="entry name" value="HsaA"/>
    <property type="match status" value="1"/>
</dbReference>
<dbReference type="Gene3D" id="2.40.110.10">
    <property type="entry name" value="Butyryl-CoA Dehydrogenase, subunit A, domain 2"/>
    <property type="match status" value="1"/>
</dbReference>
<protein>
    <submittedName>
        <fullName evidence="10">Acyl-CoA dehydrogenase</fullName>
    </submittedName>
</protein>
<proteinExistence type="inferred from homology"/>
<name>A0A318LEQ2_9PSEU</name>
<evidence type="ECO:0000256" key="1">
    <source>
        <dbReference type="ARBA" id="ARBA00001974"/>
    </source>
</evidence>
<evidence type="ECO:0000313" key="10">
    <source>
        <dbReference type="EMBL" id="PXY21502.1"/>
    </source>
</evidence>
<feature type="domain" description="Acyl-CoA dehydrogenase/oxidase N-terminal" evidence="9">
    <location>
        <begin position="4"/>
        <end position="113"/>
    </location>
</feature>
<gene>
    <name evidence="10" type="ORF">BA062_31835</name>
</gene>
<evidence type="ECO:0000259" key="9">
    <source>
        <dbReference type="Pfam" id="PF02771"/>
    </source>
</evidence>
<dbReference type="GO" id="GO:0003995">
    <property type="term" value="F:acyl-CoA dehydrogenase activity"/>
    <property type="evidence" value="ECO:0007669"/>
    <property type="project" value="InterPro"/>
</dbReference>
<evidence type="ECO:0000259" key="8">
    <source>
        <dbReference type="Pfam" id="PF02770"/>
    </source>
</evidence>
<dbReference type="Pfam" id="PF00441">
    <property type="entry name" value="Acyl-CoA_dh_1"/>
    <property type="match status" value="1"/>
</dbReference>
<dbReference type="GO" id="GO:0050660">
    <property type="term" value="F:flavin adenine dinucleotide binding"/>
    <property type="evidence" value="ECO:0007669"/>
    <property type="project" value="InterPro"/>
</dbReference>
<dbReference type="Gene3D" id="1.10.540.10">
    <property type="entry name" value="Acyl-CoA dehydrogenase/oxidase, N-terminal domain"/>
    <property type="match status" value="1"/>
</dbReference>
<keyword evidence="5 6" id="KW-0560">Oxidoreductase</keyword>
<dbReference type="SUPFAM" id="SSF47203">
    <property type="entry name" value="Acyl-CoA dehydrogenase C-terminal domain-like"/>
    <property type="match status" value="1"/>
</dbReference>
<evidence type="ECO:0000256" key="3">
    <source>
        <dbReference type="ARBA" id="ARBA00022630"/>
    </source>
</evidence>
<evidence type="ECO:0000259" key="7">
    <source>
        <dbReference type="Pfam" id="PF00441"/>
    </source>
</evidence>
<dbReference type="Pfam" id="PF02771">
    <property type="entry name" value="Acyl-CoA_dh_N"/>
    <property type="match status" value="1"/>
</dbReference>